<dbReference type="InterPro" id="IPR004170">
    <property type="entry name" value="WWE_dom"/>
</dbReference>
<dbReference type="Proteomes" id="UP000681722">
    <property type="component" value="Unassembled WGS sequence"/>
</dbReference>
<dbReference type="SMART" id="SM00678">
    <property type="entry name" value="WWE"/>
    <property type="match status" value="1"/>
</dbReference>
<evidence type="ECO:0000313" key="5">
    <source>
        <dbReference type="EMBL" id="CAF4293841.1"/>
    </source>
</evidence>
<dbReference type="Proteomes" id="UP000677228">
    <property type="component" value="Unassembled WGS sequence"/>
</dbReference>
<dbReference type="InterPro" id="IPR018123">
    <property type="entry name" value="WWE-dom_subgr"/>
</dbReference>
<dbReference type="Pfam" id="PF02825">
    <property type="entry name" value="WWE"/>
    <property type="match status" value="1"/>
</dbReference>
<accession>A0A815EH68</accession>
<dbReference type="Gene3D" id="3.90.176.10">
    <property type="entry name" value="Toxin ADP-ribosyltransferase, Chain A, domain 1"/>
    <property type="match status" value="1"/>
</dbReference>
<dbReference type="SUPFAM" id="SSF56399">
    <property type="entry name" value="ADP-ribosylation"/>
    <property type="match status" value="1"/>
</dbReference>
<dbReference type="EMBL" id="CAJNOK010034601">
    <property type="protein sequence ID" value="CAF1505591.1"/>
    <property type="molecule type" value="Genomic_DNA"/>
</dbReference>
<dbReference type="EMBL" id="CAJNOQ010013125">
    <property type="protein sequence ID" value="CAF1315042.1"/>
    <property type="molecule type" value="Genomic_DNA"/>
</dbReference>
<keyword evidence="6" id="KW-1185">Reference proteome</keyword>
<dbReference type="Proteomes" id="UP000682733">
    <property type="component" value="Unassembled WGS sequence"/>
</dbReference>
<organism evidence="2 6">
    <name type="scientific">Didymodactylos carnosus</name>
    <dbReference type="NCBI Taxonomy" id="1234261"/>
    <lineage>
        <taxon>Eukaryota</taxon>
        <taxon>Metazoa</taxon>
        <taxon>Spiralia</taxon>
        <taxon>Gnathifera</taxon>
        <taxon>Rotifera</taxon>
        <taxon>Eurotatoria</taxon>
        <taxon>Bdelloidea</taxon>
        <taxon>Philodinida</taxon>
        <taxon>Philodinidae</taxon>
        <taxon>Didymodactylos</taxon>
    </lineage>
</organism>
<comment type="caution">
    <text evidence="2">The sequence shown here is derived from an EMBL/GenBank/DDBJ whole genome shotgun (WGS) entry which is preliminary data.</text>
</comment>
<sequence>MASKSASVENQSATQVLWHWNANLDPWSKTETPQWKPYSKGDNDIIEQAYNKNQTETKLENYIIDFQQLLQISKFDNTKQRPINRVLIPQINQTNSHTTQPSGKASSFKDLHFSRFVNEWLIKNKINSQSDYSNIVEKAAIGIITYAERLGEQSEANLIAKQLRNVKKSQKNDIIKCCVKIYTQDTFLYRHVNKTLADDNMINVDTLGPFCFLLSCFPEAFEHISYIGTIYRVDELDRQMIESYRNSINGWKSWNGFRLTTKNHSKAQQFQGNTLFIITITESPRFGNAIDISPVSYHPDDEDVLVVAGTNFRVDKVEMNTTGKHRIYLSIA</sequence>
<evidence type="ECO:0000313" key="2">
    <source>
        <dbReference type="EMBL" id="CAF1315042.1"/>
    </source>
</evidence>
<proteinExistence type="predicted"/>
<dbReference type="InterPro" id="IPR037197">
    <property type="entry name" value="WWE_dom_sf"/>
</dbReference>
<dbReference type="GO" id="GO:0008270">
    <property type="term" value="F:zinc ion binding"/>
    <property type="evidence" value="ECO:0007669"/>
    <property type="project" value="InterPro"/>
</dbReference>
<dbReference type="OrthoDB" id="423533at2759"/>
<reference evidence="2" key="1">
    <citation type="submission" date="2021-02" db="EMBL/GenBank/DDBJ databases">
        <authorList>
            <person name="Nowell W R."/>
        </authorList>
    </citation>
    <scope>NUCLEOTIDE SEQUENCE</scope>
</reference>
<evidence type="ECO:0000313" key="4">
    <source>
        <dbReference type="EMBL" id="CAF4155972.1"/>
    </source>
</evidence>
<dbReference type="PROSITE" id="PS51996">
    <property type="entry name" value="TR_MART"/>
    <property type="match status" value="1"/>
</dbReference>
<dbReference type="EMBL" id="CAJOBC010044595">
    <property type="protein sequence ID" value="CAF4155972.1"/>
    <property type="molecule type" value="Genomic_DNA"/>
</dbReference>
<evidence type="ECO:0000313" key="6">
    <source>
        <dbReference type="Proteomes" id="UP000663829"/>
    </source>
</evidence>
<dbReference type="EMBL" id="CAJOBA010056640">
    <property type="protein sequence ID" value="CAF4293841.1"/>
    <property type="molecule type" value="Genomic_DNA"/>
</dbReference>
<dbReference type="Proteomes" id="UP000663829">
    <property type="component" value="Unassembled WGS sequence"/>
</dbReference>
<protein>
    <recommendedName>
        <fullName evidence="1">WWE domain-containing protein</fullName>
    </recommendedName>
</protein>
<evidence type="ECO:0000313" key="3">
    <source>
        <dbReference type="EMBL" id="CAF1505591.1"/>
    </source>
</evidence>
<name>A0A815EH68_9BILA</name>
<dbReference type="Gene3D" id="3.30.720.50">
    <property type="match status" value="1"/>
</dbReference>
<gene>
    <name evidence="2" type="ORF">GPM918_LOCUS29186</name>
    <name evidence="3" type="ORF">OVA965_LOCUS37139</name>
    <name evidence="4" type="ORF">SRO942_LOCUS29748</name>
    <name evidence="5" type="ORF">TMI583_LOCUS38196</name>
</gene>
<dbReference type="AlphaFoldDB" id="A0A815EH68"/>
<evidence type="ECO:0000259" key="1">
    <source>
        <dbReference type="PROSITE" id="PS50918"/>
    </source>
</evidence>
<feature type="domain" description="WWE" evidence="1">
    <location>
        <begin position="3"/>
        <end position="85"/>
    </location>
</feature>
<dbReference type="PROSITE" id="PS50918">
    <property type="entry name" value="WWE"/>
    <property type="match status" value="1"/>
</dbReference>
<dbReference type="SUPFAM" id="SSF117839">
    <property type="entry name" value="WWE domain"/>
    <property type="match status" value="1"/>
</dbReference>